<dbReference type="PRINTS" id="PR00069">
    <property type="entry name" value="ALDKETRDTASE"/>
</dbReference>
<protein>
    <submittedName>
        <fullName evidence="3">Aldo/keto reductase</fullName>
    </submittedName>
</protein>
<reference evidence="3 4" key="1">
    <citation type="submission" date="2018-08" db="EMBL/GenBank/DDBJ databases">
        <title>A genome reference for cultivated species of the human gut microbiota.</title>
        <authorList>
            <person name="Zou Y."/>
            <person name="Xue W."/>
            <person name="Luo G."/>
        </authorList>
    </citation>
    <scope>NUCLEOTIDE SEQUENCE [LARGE SCALE GENOMIC DNA]</scope>
    <source>
        <strain evidence="3 4">TF08-11</strain>
    </source>
</reference>
<dbReference type="Pfam" id="PF00248">
    <property type="entry name" value="Aldo_ket_red"/>
    <property type="match status" value="1"/>
</dbReference>
<evidence type="ECO:0000313" key="3">
    <source>
        <dbReference type="EMBL" id="RGD75940.1"/>
    </source>
</evidence>
<accession>A0A3E3E311</accession>
<dbReference type="InterPro" id="IPR020471">
    <property type="entry name" value="AKR"/>
</dbReference>
<name>A0A3E3E311_9FIRM</name>
<dbReference type="SUPFAM" id="SSF51430">
    <property type="entry name" value="NAD(P)-linked oxidoreductase"/>
    <property type="match status" value="1"/>
</dbReference>
<evidence type="ECO:0000259" key="2">
    <source>
        <dbReference type="Pfam" id="PF00248"/>
    </source>
</evidence>
<gene>
    <name evidence="3" type="ORF">DXC78_08445</name>
</gene>
<feature type="domain" description="NADP-dependent oxidoreductase" evidence="2">
    <location>
        <begin position="15"/>
        <end position="323"/>
    </location>
</feature>
<dbReference type="AlphaFoldDB" id="A0A3E3E311"/>
<dbReference type="InterPro" id="IPR023210">
    <property type="entry name" value="NADP_OxRdtase_dom"/>
</dbReference>
<dbReference type="RefSeq" id="WP_117446616.1">
    <property type="nucleotide sequence ID" value="NZ_JADNBU010000017.1"/>
</dbReference>
<comment type="caution">
    <text evidence="3">The sequence shown here is derived from an EMBL/GenBank/DDBJ whole genome shotgun (WGS) entry which is preliminary data.</text>
</comment>
<keyword evidence="1" id="KW-0560">Oxidoreductase</keyword>
<dbReference type="GO" id="GO:0005829">
    <property type="term" value="C:cytosol"/>
    <property type="evidence" value="ECO:0007669"/>
    <property type="project" value="TreeGrafter"/>
</dbReference>
<dbReference type="InterPro" id="IPR036812">
    <property type="entry name" value="NAD(P)_OxRdtase_dom_sf"/>
</dbReference>
<evidence type="ECO:0000313" key="4">
    <source>
        <dbReference type="Proteomes" id="UP000260721"/>
    </source>
</evidence>
<dbReference type="CDD" id="cd19149">
    <property type="entry name" value="AKR_AKR11B2"/>
    <property type="match status" value="1"/>
</dbReference>
<dbReference type="Gene3D" id="3.20.20.100">
    <property type="entry name" value="NADP-dependent oxidoreductase domain"/>
    <property type="match status" value="1"/>
</dbReference>
<proteinExistence type="predicted"/>
<organism evidence="3 4">
    <name type="scientific">Faecalicoccus pleomorphus</name>
    <dbReference type="NCBI Taxonomy" id="1323"/>
    <lineage>
        <taxon>Bacteria</taxon>
        <taxon>Bacillati</taxon>
        <taxon>Bacillota</taxon>
        <taxon>Erysipelotrichia</taxon>
        <taxon>Erysipelotrichales</taxon>
        <taxon>Erysipelotrichaceae</taxon>
        <taxon>Faecalicoccus</taxon>
    </lineage>
</organism>
<evidence type="ECO:0000256" key="1">
    <source>
        <dbReference type="ARBA" id="ARBA00023002"/>
    </source>
</evidence>
<dbReference type="InterPro" id="IPR050523">
    <property type="entry name" value="AKR_Detox_Biosynth"/>
</dbReference>
<dbReference type="EMBL" id="QUSK01000018">
    <property type="protein sequence ID" value="RGD75940.1"/>
    <property type="molecule type" value="Genomic_DNA"/>
</dbReference>
<dbReference type="PANTHER" id="PTHR43364:SF4">
    <property type="entry name" value="NAD(P)-LINKED OXIDOREDUCTASE SUPERFAMILY PROTEIN"/>
    <property type="match status" value="1"/>
</dbReference>
<sequence>MRYAELGNSGIQVSKMGLGTWAIGGGPAWSGDLDEKRCIDTIVAAVNNGINLIDTAPGYNFGNSEIIVGKALKEVDRSKVVLVTKCGVVWNRKGSVWNKVGDRQLYKLLTPESVRLEVEESLERLGTDYIDLYMTHWPSVEPYYTPIRETVEELNKLKKEGKIRAIGAANVSIDQIKEYLDCTQLDLVQGKYSVLDRAVEEELIPLCVKNKITMQAYSPLEQGLLTGTISKDYRPEPGNARANKKWWQPGNMERVIDMLEAWKPLAQKYNASIPALCLAWIMNQGDSINLLSGATTPAEVEMNAVAADIVLSKEDLAMMRKMAEALDQE</sequence>
<dbReference type="PANTHER" id="PTHR43364">
    <property type="entry name" value="NADH-SPECIFIC METHYLGLYOXAL REDUCTASE-RELATED"/>
    <property type="match status" value="1"/>
</dbReference>
<dbReference type="Proteomes" id="UP000260721">
    <property type="component" value="Unassembled WGS sequence"/>
</dbReference>
<dbReference type="GO" id="GO:0016491">
    <property type="term" value="F:oxidoreductase activity"/>
    <property type="evidence" value="ECO:0007669"/>
    <property type="project" value="UniProtKB-KW"/>
</dbReference>